<dbReference type="InterPro" id="IPR041122">
    <property type="entry name" value="RecJ_OB"/>
</dbReference>
<evidence type="ECO:0000256" key="1">
    <source>
        <dbReference type="ARBA" id="ARBA00005915"/>
    </source>
</evidence>
<feature type="domain" description="RecJ OB" evidence="8">
    <location>
        <begin position="456"/>
        <end position="561"/>
    </location>
</feature>
<evidence type="ECO:0000256" key="5">
    <source>
        <dbReference type="ARBA" id="ARBA00022839"/>
    </source>
</evidence>
<reference evidence="10" key="1">
    <citation type="journal article" date="2019" name="Int. J. Syst. Evol. Microbiol.">
        <title>The Global Catalogue of Microorganisms (GCM) 10K type strain sequencing project: providing services to taxonomists for standard genome sequencing and annotation.</title>
        <authorList>
            <consortium name="The Broad Institute Genomics Platform"/>
            <consortium name="The Broad Institute Genome Sequencing Center for Infectious Disease"/>
            <person name="Wu L."/>
            <person name="Ma J."/>
        </authorList>
    </citation>
    <scope>NUCLEOTIDE SEQUENCE [LARGE SCALE GENOMIC DNA]</scope>
    <source>
        <strain evidence="10">JCM 17085</strain>
    </source>
</reference>
<comment type="caution">
    <text evidence="9">The sequence shown here is derived from an EMBL/GenBank/DDBJ whole genome shotgun (WGS) entry which is preliminary data.</text>
</comment>
<dbReference type="InterPro" id="IPR004610">
    <property type="entry name" value="RecJ"/>
</dbReference>
<dbReference type="GO" id="GO:0004527">
    <property type="term" value="F:exonuclease activity"/>
    <property type="evidence" value="ECO:0007669"/>
    <property type="project" value="UniProtKB-KW"/>
</dbReference>
<accession>A0ABP7X0S0</accession>
<dbReference type="Gene3D" id="3.90.1640.30">
    <property type="match status" value="1"/>
</dbReference>
<evidence type="ECO:0000259" key="8">
    <source>
        <dbReference type="Pfam" id="PF17768"/>
    </source>
</evidence>
<sequence length="577" mass="64273">MNKRWAIREVPAIDEINQLAVELNIDAVLTTLLIQRGIKTFEQARYFFRPDERHLHDPFLMQDMERAIERIEKAIAAGEKIMIYGDYDVDGTTSVAVVYSFFKNHHGNIEYYIPDRYKEGYGISTQGIDYAAAAGFTLIIALDCGIKSVDKIAYANQMGIDFIICDHHTPGDKLPDAVAVLDPKRADCGYPFKELSGCGIGFKLIQAYAEKNGLPFEDVSRYYDLVAVSIACDIVPIVGENRVLAYFGLQKLNTNPCIGLKTLMGVAGKSISYTISDIVFLLGPRINAAGRIDDAKHAVELLIACNEDEAQTKGELINVHNIERKGHDLQITDEALGMIAESQLLIERKSTVVFNENWHKGVIGIVASRLTEKYYRPTVVLTRSNGHVAGSARSVLGYDLYEALCGCSDLLIQFGGHKYAAGLTMDPENVAAFIDKFEEVVSSTITAEQLIQQIQIDAELRLTEIESKFFRVLNQFAPFGPENMAPVFITKNVYVCGTPTLVGQNHIKMTVMQPGSAMFDCIAFGQGEQLSQIKKDEPFDICYAIEENVWRDKRNIQLNVKGIKPRPTLPGREGFEK</sequence>
<keyword evidence="10" id="KW-1185">Reference proteome</keyword>
<dbReference type="InterPro" id="IPR001667">
    <property type="entry name" value="DDH_dom"/>
</dbReference>
<feature type="domain" description="DDH" evidence="6">
    <location>
        <begin position="80"/>
        <end position="228"/>
    </location>
</feature>
<dbReference type="EMBL" id="BAABCV010000009">
    <property type="protein sequence ID" value="GAA4101119.1"/>
    <property type="molecule type" value="Genomic_DNA"/>
</dbReference>
<keyword evidence="5 9" id="KW-0269">Exonuclease</keyword>
<organism evidence="9 10">
    <name type="scientific">Mucilaginibacter panaciglaebae</name>
    <dbReference type="NCBI Taxonomy" id="502331"/>
    <lineage>
        <taxon>Bacteria</taxon>
        <taxon>Pseudomonadati</taxon>
        <taxon>Bacteroidota</taxon>
        <taxon>Sphingobacteriia</taxon>
        <taxon>Sphingobacteriales</taxon>
        <taxon>Sphingobacteriaceae</taxon>
        <taxon>Mucilaginibacter</taxon>
    </lineage>
</organism>
<dbReference type="Pfam" id="PF17768">
    <property type="entry name" value="RecJ_OB"/>
    <property type="match status" value="1"/>
</dbReference>
<proteinExistence type="inferred from homology"/>
<keyword evidence="4" id="KW-0378">Hydrolase</keyword>
<evidence type="ECO:0000313" key="10">
    <source>
        <dbReference type="Proteomes" id="UP001500841"/>
    </source>
</evidence>
<evidence type="ECO:0000259" key="7">
    <source>
        <dbReference type="Pfam" id="PF02272"/>
    </source>
</evidence>
<evidence type="ECO:0000256" key="2">
    <source>
        <dbReference type="ARBA" id="ARBA00019841"/>
    </source>
</evidence>
<evidence type="ECO:0000313" key="9">
    <source>
        <dbReference type="EMBL" id="GAA4101119.1"/>
    </source>
</evidence>
<dbReference type="Pfam" id="PF01368">
    <property type="entry name" value="DHH"/>
    <property type="match status" value="1"/>
</dbReference>
<dbReference type="NCBIfam" id="TIGR00644">
    <property type="entry name" value="recJ"/>
    <property type="match status" value="1"/>
</dbReference>
<dbReference type="RefSeq" id="WP_345105534.1">
    <property type="nucleotide sequence ID" value="NZ_BAABCV010000009.1"/>
</dbReference>
<dbReference type="InterPro" id="IPR051673">
    <property type="entry name" value="SSDNA_exonuclease_RecJ"/>
</dbReference>
<evidence type="ECO:0000256" key="4">
    <source>
        <dbReference type="ARBA" id="ARBA00022801"/>
    </source>
</evidence>
<protein>
    <recommendedName>
        <fullName evidence="2">Single-stranded-DNA-specific exonuclease RecJ</fullName>
    </recommendedName>
</protein>
<evidence type="ECO:0000256" key="3">
    <source>
        <dbReference type="ARBA" id="ARBA00022722"/>
    </source>
</evidence>
<dbReference type="InterPro" id="IPR003156">
    <property type="entry name" value="DHHA1_dom"/>
</dbReference>
<dbReference type="PANTHER" id="PTHR30255:SF2">
    <property type="entry name" value="SINGLE-STRANDED-DNA-SPECIFIC EXONUCLEASE RECJ"/>
    <property type="match status" value="1"/>
</dbReference>
<name>A0ABP7X0S0_9SPHI</name>
<evidence type="ECO:0000259" key="6">
    <source>
        <dbReference type="Pfam" id="PF01368"/>
    </source>
</evidence>
<dbReference type="InterPro" id="IPR038763">
    <property type="entry name" value="DHH_sf"/>
</dbReference>
<dbReference type="SUPFAM" id="SSF64182">
    <property type="entry name" value="DHH phosphoesterases"/>
    <property type="match status" value="1"/>
</dbReference>
<dbReference type="Gene3D" id="3.10.310.30">
    <property type="match status" value="1"/>
</dbReference>
<dbReference type="Proteomes" id="UP001500841">
    <property type="component" value="Unassembled WGS sequence"/>
</dbReference>
<dbReference type="Pfam" id="PF02272">
    <property type="entry name" value="DHHA1"/>
    <property type="match status" value="1"/>
</dbReference>
<keyword evidence="3" id="KW-0540">Nuclease</keyword>
<gene>
    <name evidence="9" type="primary">recJ</name>
    <name evidence="9" type="ORF">GCM10022392_27250</name>
</gene>
<dbReference type="PANTHER" id="PTHR30255">
    <property type="entry name" value="SINGLE-STRANDED-DNA-SPECIFIC EXONUCLEASE RECJ"/>
    <property type="match status" value="1"/>
</dbReference>
<feature type="domain" description="DHHA1" evidence="7">
    <location>
        <begin position="352"/>
        <end position="442"/>
    </location>
</feature>
<comment type="similarity">
    <text evidence="1">Belongs to the RecJ family.</text>
</comment>